<organism evidence="1 2">
    <name type="scientific">Lithocarpus litseifolius</name>
    <dbReference type="NCBI Taxonomy" id="425828"/>
    <lineage>
        <taxon>Eukaryota</taxon>
        <taxon>Viridiplantae</taxon>
        <taxon>Streptophyta</taxon>
        <taxon>Embryophyta</taxon>
        <taxon>Tracheophyta</taxon>
        <taxon>Spermatophyta</taxon>
        <taxon>Magnoliopsida</taxon>
        <taxon>eudicotyledons</taxon>
        <taxon>Gunneridae</taxon>
        <taxon>Pentapetalae</taxon>
        <taxon>rosids</taxon>
        <taxon>fabids</taxon>
        <taxon>Fagales</taxon>
        <taxon>Fagaceae</taxon>
        <taxon>Lithocarpus</taxon>
    </lineage>
</organism>
<sequence>MVIVDTEPDEHVKRTMSEINAAARMKVVANKKVCFENRPKLAVVVVFENRPLDNNCTGHGSSEILLYLIKPWLKLNVIV</sequence>
<protein>
    <submittedName>
        <fullName evidence="1">Uncharacterized protein</fullName>
    </submittedName>
</protein>
<reference evidence="1 2" key="1">
    <citation type="submission" date="2024-01" db="EMBL/GenBank/DDBJ databases">
        <title>A telomere-to-telomere, gap-free genome of sweet tea (Lithocarpus litseifolius).</title>
        <authorList>
            <person name="Zhou J."/>
        </authorList>
    </citation>
    <scope>NUCLEOTIDE SEQUENCE [LARGE SCALE GENOMIC DNA]</scope>
    <source>
        <strain evidence="1">Zhou-2022a</strain>
        <tissue evidence="1">Leaf</tissue>
    </source>
</reference>
<dbReference type="AlphaFoldDB" id="A0AAW2DGM3"/>
<evidence type="ECO:0000313" key="2">
    <source>
        <dbReference type="Proteomes" id="UP001459277"/>
    </source>
</evidence>
<dbReference type="Proteomes" id="UP001459277">
    <property type="component" value="Unassembled WGS sequence"/>
</dbReference>
<proteinExistence type="predicted"/>
<evidence type="ECO:0000313" key="1">
    <source>
        <dbReference type="EMBL" id="KAL0009612.1"/>
    </source>
</evidence>
<name>A0AAW2DGM3_9ROSI</name>
<comment type="caution">
    <text evidence="1">The sequence shown here is derived from an EMBL/GenBank/DDBJ whole genome shotgun (WGS) entry which is preliminary data.</text>
</comment>
<keyword evidence="2" id="KW-1185">Reference proteome</keyword>
<dbReference type="EMBL" id="JAZDWU010000003">
    <property type="protein sequence ID" value="KAL0009612.1"/>
    <property type="molecule type" value="Genomic_DNA"/>
</dbReference>
<gene>
    <name evidence="1" type="ORF">SO802_011114</name>
</gene>
<accession>A0AAW2DGM3</accession>